<feature type="domain" description="Bacterial repeat" evidence="3">
    <location>
        <begin position="104"/>
        <end position="171"/>
    </location>
</feature>
<dbReference type="RefSeq" id="WP_011310056.1">
    <property type="nucleotide sequence ID" value="NZ_AP024514.1"/>
</dbReference>
<evidence type="ECO:0000313" key="5">
    <source>
        <dbReference type="EMBL" id="PKH46429.1"/>
    </source>
</evidence>
<dbReference type="Pfam" id="PF18998">
    <property type="entry name" value="Flg_new_2"/>
    <property type="match status" value="3"/>
</dbReference>
<dbReference type="NCBIfam" id="TIGR02543">
    <property type="entry name" value="List_Bact_rpt"/>
    <property type="match status" value="1"/>
</dbReference>
<gene>
    <name evidence="5" type="ORF">CVH13_01100</name>
    <name evidence="4" type="ORF">Dm11a5_1584</name>
</gene>
<dbReference type="EMBL" id="CP011127">
    <property type="protein sequence ID" value="AMU87410.1"/>
    <property type="molecule type" value="Genomic_DNA"/>
</dbReference>
<evidence type="ECO:0000256" key="2">
    <source>
        <dbReference type="SAM" id="Phobius"/>
    </source>
</evidence>
<dbReference type="InterPro" id="IPR044060">
    <property type="entry name" value="Bacterial_rp_domain"/>
</dbReference>
<dbReference type="Proteomes" id="UP000076394">
    <property type="component" value="Chromosome"/>
</dbReference>
<reference evidence="5 7" key="2">
    <citation type="journal article" date="2017" name="FEMS Microbiol. Ecol.">
        <title>Reconstructed genomes of novel Dehalococcoides mccartyi strains from 1,2,3,4-tetrachlorodibenzo-p-dioxin-dechlorinating enrichment cultures reveal divergent reductive dehalogenase gene profiles.</title>
        <authorList>
            <person name="Dam H.T."/>
            <person name="Vollmers J."/>
            <person name="Kaster A.K."/>
            <person name="Haggblom M.M."/>
        </authorList>
    </citation>
    <scope>NUCLEOTIDE SEQUENCE [LARGE SCALE GENOMIC DNA]</scope>
    <source>
        <strain evidence="5 7">H1-3-2.001</strain>
    </source>
</reference>
<keyword evidence="2" id="KW-0812">Transmembrane</keyword>
<reference evidence="4 6" key="1">
    <citation type="submission" date="2015-03" db="EMBL/GenBank/DDBJ databases">
        <title>Genomic characterization of Dehalococcoides mccartyi strain 11a5, an unusal plasmid-containing chloroethene dechlorinator.</title>
        <authorList>
            <person name="Zhao S."/>
            <person name="Ding C."/>
            <person name="He J."/>
        </authorList>
    </citation>
    <scope>NUCLEOTIDE SEQUENCE [LARGE SCALE GENOMIC DNA]</scope>
    <source>
        <strain evidence="4 6">11a5</strain>
    </source>
</reference>
<dbReference type="PATRIC" id="fig|61435.13.peg.1472"/>
<protein>
    <submittedName>
        <fullName evidence="5">Cell wall-binding protein</fullName>
    </submittedName>
    <submittedName>
        <fullName evidence="4">Cell wall/surface repeat-containing protein</fullName>
    </submittedName>
</protein>
<keyword evidence="2" id="KW-0472">Membrane</keyword>
<feature type="domain" description="Bacterial repeat" evidence="3">
    <location>
        <begin position="177"/>
        <end position="242"/>
    </location>
</feature>
<evidence type="ECO:0000256" key="1">
    <source>
        <dbReference type="SAM" id="MobiDB-lite"/>
    </source>
</evidence>
<dbReference type="AlphaFoldDB" id="A0A142VC42"/>
<keyword evidence="2" id="KW-1133">Transmembrane helix</keyword>
<feature type="region of interest" description="Disordered" evidence="1">
    <location>
        <begin position="1"/>
        <end position="38"/>
    </location>
</feature>
<feature type="transmembrane region" description="Helical" evidence="2">
    <location>
        <begin position="70"/>
        <end position="92"/>
    </location>
</feature>
<feature type="domain" description="Bacterial repeat" evidence="3">
    <location>
        <begin position="248"/>
        <end position="315"/>
    </location>
</feature>
<dbReference type="InterPro" id="IPR013378">
    <property type="entry name" value="InlB-like_B-rpt"/>
</dbReference>
<evidence type="ECO:0000259" key="3">
    <source>
        <dbReference type="Pfam" id="PF18998"/>
    </source>
</evidence>
<evidence type="ECO:0000313" key="6">
    <source>
        <dbReference type="Proteomes" id="UP000076394"/>
    </source>
</evidence>
<proteinExistence type="predicted"/>
<dbReference type="Proteomes" id="UP000233649">
    <property type="component" value="Unassembled WGS sequence"/>
</dbReference>
<dbReference type="EMBL" id="PHFD01000212">
    <property type="protein sequence ID" value="PKH46429.1"/>
    <property type="molecule type" value="Genomic_DNA"/>
</dbReference>
<name>A0A142VC42_9CHLR</name>
<accession>A0A142VC42</accession>
<dbReference type="OrthoDB" id="166562at2"/>
<evidence type="ECO:0000313" key="4">
    <source>
        <dbReference type="EMBL" id="AMU87410.1"/>
    </source>
</evidence>
<organism evidence="4 6">
    <name type="scientific">Dehalococcoides mccartyi</name>
    <dbReference type="NCBI Taxonomy" id="61435"/>
    <lineage>
        <taxon>Bacteria</taxon>
        <taxon>Bacillati</taxon>
        <taxon>Chloroflexota</taxon>
        <taxon>Dehalococcoidia</taxon>
        <taxon>Dehalococcoidales</taxon>
        <taxon>Dehalococcoidaceae</taxon>
        <taxon>Dehalococcoides</taxon>
    </lineage>
</organism>
<feature type="compositionally biased region" description="Basic and acidic residues" evidence="1">
    <location>
        <begin position="1"/>
        <end position="21"/>
    </location>
</feature>
<evidence type="ECO:0000313" key="7">
    <source>
        <dbReference type="Proteomes" id="UP000233649"/>
    </source>
</evidence>
<sequence length="432" mass="47214">MAEKELNPEPEDYKESPKENFEPEDEYKEPPLELETPAEISQSEKIPGYYFYRRKKAKAKLKRKHFKMPGWFNISLTTLLIIAVIFGTWGLAAGHFPPWGFSVDVATTPVGGGTVNLSPDQASYSGGSRVDLNAVPANGYRFGYWGGDASGTDPSVSLSMNSSKSVTATFIRQHHLNISTAPQSGGSLSTISGDFDAGTILSLTTSPMPGYRFDYWSGDVSGTNPSVSITMDTDKNIVANFVPLLLLTVNLTPTSAGIVSPATEYFDYGATVTLTAQAAPGYQFVGWTGDLTNISATINITMDKNYTLTANFAPIIQSTSMVLPNRIGDSTWISWSKNLIAGQYIVINSGLTGVFNLSDSSHLWRVEVFSPDGEYIDNWFGDYWLTPEHVFAFQAQISGTYVVKISHYSSFIKDLSMTFSPGGWIINGNSWS</sequence>